<dbReference type="Proteomes" id="UP000070646">
    <property type="component" value="Unassembled WGS sequence"/>
</dbReference>
<name>A0A133ND42_CLOPF</name>
<dbReference type="AlphaFoldDB" id="A0A133ND42"/>
<dbReference type="PATRIC" id="fig|1502.174.peg.470"/>
<accession>A0A133ND42</accession>
<evidence type="ECO:0000313" key="1">
    <source>
        <dbReference type="EMBL" id="KXA14187.1"/>
    </source>
</evidence>
<organism evidence="1 2">
    <name type="scientific">Clostridium perfringens</name>
    <dbReference type="NCBI Taxonomy" id="1502"/>
    <lineage>
        <taxon>Bacteria</taxon>
        <taxon>Bacillati</taxon>
        <taxon>Bacillota</taxon>
        <taxon>Clostridia</taxon>
        <taxon>Eubacteriales</taxon>
        <taxon>Clostridiaceae</taxon>
        <taxon>Clostridium</taxon>
    </lineage>
</organism>
<evidence type="ECO:0000313" key="2">
    <source>
        <dbReference type="Proteomes" id="UP000070646"/>
    </source>
</evidence>
<protein>
    <submittedName>
        <fullName evidence="1">Uncharacterized protein</fullName>
    </submittedName>
</protein>
<reference evidence="1 2" key="1">
    <citation type="submission" date="2016-01" db="EMBL/GenBank/DDBJ databases">
        <authorList>
            <person name="Oliw E.H."/>
        </authorList>
    </citation>
    <scope>NUCLEOTIDE SEQUENCE [LARGE SCALE GENOMIC DNA]</scope>
    <source>
        <strain evidence="1 2">MJR7757A</strain>
    </source>
</reference>
<comment type="caution">
    <text evidence="1">The sequence shown here is derived from an EMBL/GenBank/DDBJ whole genome shotgun (WGS) entry which is preliminary data.</text>
</comment>
<sequence length="260" mass="30337">MVYNGLGWRVINGEVFMMNEKLSDVRDFVRELIKTDEFEDELFLSAINNARDELEKSEEEACYDDEGVIVGIGDKTYMDIKGDSAMVLQNKDEFNLLLRWDNSTQEDHFAINYGKLELGFQIYPKKEFGLSRDFIGFTLTIDGVLECSAFPVDLNFASDDFYLSEDLDYTFEILLVEGKEGIVRAMRDVKIPREFCKVIRECYLKIKSDEYEELEGLEDRMNIQWHVRKLGGKMVESKYGVYKIKNEIQMSKLNSYIKLI</sequence>
<gene>
    <name evidence="1" type="ORF">HMPREF3222_00467</name>
</gene>
<proteinExistence type="predicted"/>
<dbReference type="EMBL" id="LRPU01000020">
    <property type="protein sequence ID" value="KXA14187.1"/>
    <property type="molecule type" value="Genomic_DNA"/>
</dbReference>